<proteinExistence type="predicted"/>
<protein>
    <recommendedName>
        <fullName evidence="2">PDZ domain-containing protein</fullName>
    </recommendedName>
</protein>
<feature type="compositionally biased region" description="Polar residues" evidence="1">
    <location>
        <begin position="123"/>
        <end position="144"/>
    </location>
</feature>
<feature type="compositionally biased region" description="Basic and acidic residues" evidence="1">
    <location>
        <begin position="802"/>
        <end position="815"/>
    </location>
</feature>
<feature type="region of interest" description="Disordered" evidence="1">
    <location>
        <begin position="776"/>
        <end position="815"/>
    </location>
</feature>
<dbReference type="InterPro" id="IPR055287">
    <property type="entry name" value="IL-16-like"/>
</dbReference>
<feature type="compositionally biased region" description="Polar residues" evidence="1">
    <location>
        <begin position="983"/>
        <end position="996"/>
    </location>
</feature>
<evidence type="ECO:0000313" key="3">
    <source>
        <dbReference type="EMBL" id="KAG7469467.1"/>
    </source>
</evidence>
<feature type="compositionally biased region" description="Low complexity" evidence="1">
    <location>
        <begin position="1019"/>
        <end position="1047"/>
    </location>
</feature>
<feature type="compositionally biased region" description="Polar residues" evidence="1">
    <location>
        <begin position="404"/>
        <end position="420"/>
    </location>
</feature>
<reference evidence="3" key="1">
    <citation type="submission" date="2021-01" db="EMBL/GenBank/DDBJ databases">
        <authorList>
            <person name="Zahm M."/>
            <person name="Roques C."/>
            <person name="Cabau C."/>
            <person name="Klopp C."/>
            <person name="Donnadieu C."/>
            <person name="Jouanno E."/>
            <person name="Lampietro C."/>
            <person name="Louis A."/>
            <person name="Herpin A."/>
            <person name="Echchiki A."/>
            <person name="Berthelot C."/>
            <person name="Parey E."/>
            <person name="Roest-Crollius H."/>
            <person name="Braasch I."/>
            <person name="Postlethwait J."/>
            <person name="Bobe J."/>
            <person name="Montfort J."/>
            <person name="Bouchez O."/>
            <person name="Begum T."/>
            <person name="Mejri S."/>
            <person name="Adams A."/>
            <person name="Chen W.-J."/>
            <person name="Guiguen Y."/>
        </authorList>
    </citation>
    <scope>NUCLEOTIDE SEQUENCE</scope>
    <source>
        <strain evidence="3">YG-15Mar2019-1</strain>
        <tissue evidence="3">Brain</tissue>
    </source>
</reference>
<name>A0A9D3PZY8_MEGAT</name>
<feature type="compositionally biased region" description="Polar residues" evidence="1">
    <location>
        <begin position="843"/>
        <end position="876"/>
    </location>
</feature>
<feature type="compositionally biased region" description="Basic and acidic residues" evidence="1">
    <location>
        <begin position="656"/>
        <end position="674"/>
    </location>
</feature>
<evidence type="ECO:0000313" key="4">
    <source>
        <dbReference type="Proteomes" id="UP001046870"/>
    </source>
</evidence>
<dbReference type="Pfam" id="PF00595">
    <property type="entry name" value="PDZ"/>
    <property type="match status" value="1"/>
</dbReference>
<dbReference type="SMART" id="SM00228">
    <property type="entry name" value="PDZ"/>
    <property type="match status" value="2"/>
</dbReference>
<feature type="domain" description="PDZ" evidence="2">
    <location>
        <begin position="1307"/>
        <end position="1376"/>
    </location>
</feature>
<feature type="compositionally biased region" description="Basic and acidic residues" evidence="1">
    <location>
        <begin position="65"/>
        <end position="77"/>
    </location>
</feature>
<dbReference type="Proteomes" id="UP001046870">
    <property type="component" value="Chromosome 10"/>
</dbReference>
<feature type="compositionally biased region" description="Low complexity" evidence="1">
    <location>
        <begin position="520"/>
        <end position="532"/>
    </location>
</feature>
<keyword evidence="4" id="KW-1185">Reference proteome</keyword>
<accession>A0A9D3PZY8</accession>
<feature type="compositionally biased region" description="Basic and acidic residues" evidence="1">
    <location>
        <begin position="153"/>
        <end position="172"/>
    </location>
</feature>
<feature type="compositionally biased region" description="Acidic residues" evidence="1">
    <location>
        <begin position="1069"/>
        <end position="1083"/>
    </location>
</feature>
<gene>
    <name evidence="3" type="ORF">MATL_G00129210</name>
</gene>
<organism evidence="3 4">
    <name type="scientific">Megalops atlanticus</name>
    <name type="common">Tarpon</name>
    <name type="synonym">Clupea gigantea</name>
    <dbReference type="NCBI Taxonomy" id="7932"/>
    <lineage>
        <taxon>Eukaryota</taxon>
        <taxon>Metazoa</taxon>
        <taxon>Chordata</taxon>
        <taxon>Craniata</taxon>
        <taxon>Vertebrata</taxon>
        <taxon>Euteleostomi</taxon>
        <taxon>Actinopterygii</taxon>
        <taxon>Neopterygii</taxon>
        <taxon>Teleostei</taxon>
        <taxon>Elopiformes</taxon>
        <taxon>Megalopidae</taxon>
        <taxon>Megalops</taxon>
    </lineage>
</organism>
<evidence type="ECO:0000256" key="1">
    <source>
        <dbReference type="SAM" id="MobiDB-lite"/>
    </source>
</evidence>
<dbReference type="PROSITE" id="PS50106">
    <property type="entry name" value="PDZ"/>
    <property type="match status" value="2"/>
</dbReference>
<feature type="compositionally biased region" description="Polar residues" evidence="1">
    <location>
        <begin position="909"/>
        <end position="933"/>
    </location>
</feature>
<feature type="compositionally biased region" description="Polar residues" evidence="1">
    <location>
        <begin position="30"/>
        <end position="50"/>
    </location>
</feature>
<dbReference type="EMBL" id="JAFDVH010000010">
    <property type="protein sequence ID" value="KAG7469467.1"/>
    <property type="molecule type" value="Genomic_DNA"/>
</dbReference>
<feature type="compositionally biased region" description="Low complexity" evidence="1">
    <location>
        <begin position="449"/>
        <end position="466"/>
    </location>
</feature>
<dbReference type="InterPro" id="IPR001478">
    <property type="entry name" value="PDZ"/>
</dbReference>
<feature type="compositionally biased region" description="Basic and acidic residues" evidence="1">
    <location>
        <begin position="562"/>
        <end position="630"/>
    </location>
</feature>
<feature type="domain" description="PDZ" evidence="2">
    <location>
        <begin position="1193"/>
        <end position="1264"/>
    </location>
</feature>
<dbReference type="OrthoDB" id="42382at2759"/>
<dbReference type="GO" id="GO:0042609">
    <property type="term" value="F:CD4 receptor binding"/>
    <property type="evidence" value="ECO:0007669"/>
    <property type="project" value="TreeGrafter"/>
</dbReference>
<dbReference type="FunFam" id="2.30.42.10:FF:000122">
    <property type="entry name" value="Pro-interleukin-16"/>
    <property type="match status" value="1"/>
</dbReference>
<feature type="region of interest" description="Disordered" evidence="1">
    <location>
        <begin position="828"/>
        <end position="1107"/>
    </location>
</feature>
<dbReference type="SUPFAM" id="SSF50156">
    <property type="entry name" value="PDZ domain-like"/>
    <property type="match status" value="2"/>
</dbReference>
<dbReference type="GO" id="GO:0050930">
    <property type="term" value="P:induction of positive chemotaxis"/>
    <property type="evidence" value="ECO:0007669"/>
    <property type="project" value="InterPro"/>
</dbReference>
<dbReference type="Gene3D" id="2.30.42.10">
    <property type="match status" value="2"/>
</dbReference>
<dbReference type="InterPro" id="IPR036034">
    <property type="entry name" value="PDZ_sf"/>
</dbReference>
<dbReference type="PANTHER" id="PTHR48484:SF1">
    <property type="entry name" value="DENTIN SIALOPHOSPHOPROTEIN"/>
    <property type="match status" value="1"/>
</dbReference>
<feature type="compositionally biased region" description="Polar residues" evidence="1">
    <location>
        <begin position="1"/>
        <end position="11"/>
    </location>
</feature>
<feature type="compositionally biased region" description="Basic and acidic residues" evidence="1">
    <location>
        <begin position="934"/>
        <end position="951"/>
    </location>
</feature>
<feature type="compositionally biased region" description="Basic and acidic residues" evidence="1">
    <location>
        <begin position="229"/>
        <end position="242"/>
    </location>
</feature>
<feature type="compositionally biased region" description="Basic and acidic residues" evidence="1">
    <location>
        <begin position="181"/>
        <end position="191"/>
    </location>
</feature>
<feature type="compositionally biased region" description="Basic and acidic residues" evidence="1">
    <location>
        <begin position="882"/>
        <end position="891"/>
    </location>
</feature>
<evidence type="ECO:0000259" key="2">
    <source>
        <dbReference type="PROSITE" id="PS50106"/>
    </source>
</evidence>
<feature type="compositionally biased region" description="Polar residues" evidence="1">
    <location>
        <begin position="552"/>
        <end position="561"/>
    </location>
</feature>
<dbReference type="GO" id="GO:0030595">
    <property type="term" value="P:leukocyte chemotaxis"/>
    <property type="evidence" value="ECO:0007669"/>
    <property type="project" value="TreeGrafter"/>
</dbReference>
<feature type="region of interest" description="Disordered" evidence="1">
    <location>
        <begin position="404"/>
        <end position="731"/>
    </location>
</feature>
<feature type="compositionally biased region" description="Basic and acidic residues" evidence="1">
    <location>
        <begin position="691"/>
        <end position="701"/>
    </location>
</feature>
<feature type="compositionally biased region" description="Low complexity" evidence="1">
    <location>
        <begin position="254"/>
        <end position="263"/>
    </location>
</feature>
<comment type="caution">
    <text evidence="3">The sequence shown here is derived from an EMBL/GenBank/DDBJ whole genome shotgun (WGS) entry which is preliminary data.</text>
</comment>
<sequence length="1391" mass="151227">MNFSVESTLQPVSAGDGHAASHISREQETDSTPSKTPAHSTAGVQLSGSARFNIRSAKTRSQKFGAEDKQKGKDLKTLRSVFEPEATRTPAEVSTGNRADRQEGPLGAHPQRVSTVIKDKTDSLITTHTESRTNQPKSLNQDITVVSKPYDGQLRRIEGMSEKNPETKDFKSQDNQLGQETEGRGRAEWKRGNFANRSKSLDWRAGSGTSRWRTEIEGFQGNHGGSLPRRAESLERGEDMEGGRATSAPKKGDNSSNSSNHVSSKIKAYNSAEQVEQKNYMGVPFDRAVSFGRSSQVTLALERASKGQSLPSRIKPRLSQCGADEEGDVLGLGQNGMRKAVEGSTNQSISDRIEKLFGSTMSDTSVKRDTHSTDLLKVKRNSAPVGDWLPFDWQGTELSKSQMKSANSNVLGPESSSQLKDVSYPGERGGTFPRRYFRGERSISDAGTNQSSRNNGNDGNNLSNLRWSGLDKEVSACSGEKSPGRLLQSQTSLTERKDSGGLHHRSVVDTNTRSLDRPRSSLSFSLKPSSLRDTPKVISPPAAGGTLLSVKDSPQLSQPTDGKQKDGEWKGGKGEVMTAKEGDPDGRRERERDVMLYDGKLAKTKDEYRQTEGTLEKDAERGDNSRESKGPRLIKAMAVFPTSPTSQEAGLALRGVNKESKQDISHHAGGKPDHSIVIQPMSQSSVPPNRGGEREKWKWKEEEEDVFRLNSFPKGQGKRPDGVAGAMSSCSDNVRSKIHRFESLSRQNQSTPPSHLLRPRRAFSVPEHIKVVEEVKKSDSDRMVGGVRGKWPLSIPNTGDKPSYKTDDKGEAVEEWKREWAIRSVSVDEVGQRRECRGMKISGSGSSFTQQPKQSPYKESSHNSTANAEPQWNFKASSDEPDYSKDLRPEAKGASALQRGISRPLSATDPLSTPQTNQNKDGVSNITGMTPTSDRNHNDSMNKSECGDGDKTPTNSSSRSPFIPSDKGNGSSGITYAGHLSNKETQALTSTPNATDTAPLPAAMLPPFRVNHTPYVSTPASESEPSHSLPLPAPRSSPSEPHPYSESTGPAEVKDSNSLSVRMARWNSEEEEWDDNDDDDDDEGTMKGSNYDSDSAESSVTITSNMSQSDHRSFSVSLADLCHFGGVDYLGYNDGTQDMDSEDSLSHRTASLSSDISALSCVSILPADELDRLLEDVRSLGDESLKNYEDVQVVVLHKEVGCGLGFTVAGGVDQNKPVTVHKVFPGGLAAHEGSIREGDQVLSINGTALKNSAHWEALRTLRRARTRNMAVVVLQKGGAAKTLKGGADDTQGTRDPFNVKKAGRTMRVVLEKSSTDLGFSLEGGLGSSQGDGPLTVKKVFQGGPVDDVFPGDELLEIKGHSLLGLRRLEAWNLIKKLPPGPVEVVLHRPFK</sequence>
<feature type="region of interest" description="Disordered" evidence="1">
    <location>
        <begin position="1"/>
        <end position="264"/>
    </location>
</feature>
<dbReference type="GO" id="GO:0005125">
    <property type="term" value="F:cytokine activity"/>
    <property type="evidence" value="ECO:0007669"/>
    <property type="project" value="InterPro"/>
</dbReference>
<feature type="compositionally biased region" description="Polar residues" evidence="1">
    <location>
        <begin position="1087"/>
        <end position="1107"/>
    </location>
</feature>
<dbReference type="PANTHER" id="PTHR48484">
    <property type="entry name" value="PRO-INTERLEUKIN-16"/>
    <property type="match status" value="1"/>
</dbReference>